<gene>
    <name evidence="2" type="ORF">DSM104635_00841</name>
</gene>
<dbReference type="SUPFAM" id="SSF55729">
    <property type="entry name" value="Acyl-CoA N-acyltransferases (Nat)"/>
    <property type="match status" value="1"/>
</dbReference>
<organism evidence="2 3">
    <name type="scientific">Terricaulis silvestris</name>
    <dbReference type="NCBI Taxonomy" id="2686094"/>
    <lineage>
        <taxon>Bacteria</taxon>
        <taxon>Pseudomonadati</taxon>
        <taxon>Pseudomonadota</taxon>
        <taxon>Alphaproteobacteria</taxon>
        <taxon>Caulobacterales</taxon>
        <taxon>Caulobacteraceae</taxon>
        <taxon>Terricaulis</taxon>
    </lineage>
</organism>
<evidence type="ECO:0000313" key="2">
    <source>
        <dbReference type="EMBL" id="QGZ94025.1"/>
    </source>
</evidence>
<evidence type="ECO:0000259" key="1">
    <source>
        <dbReference type="Pfam" id="PF13480"/>
    </source>
</evidence>
<accession>A0A6I6MGY1</accession>
<dbReference type="Gene3D" id="3.40.630.30">
    <property type="match status" value="1"/>
</dbReference>
<dbReference type="InterPro" id="IPR038740">
    <property type="entry name" value="BioF2-like_GNAT_dom"/>
</dbReference>
<reference evidence="3" key="1">
    <citation type="submission" date="2019-12" db="EMBL/GenBank/DDBJ databases">
        <title>Complete genome of Terracaulis silvestris 0127_4.</title>
        <authorList>
            <person name="Vieira S."/>
            <person name="Riedel T."/>
            <person name="Sproer C."/>
            <person name="Pascual J."/>
            <person name="Boedeker C."/>
            <person name="Overmann J."/>
        </authorList>
    </citation>
    <scope>NUCLEOTIDE SEQUENCE [LARGE SCALE GENOMIC DNA]</scope>
    <source>
        <strain evidence="3">0127_4</strain>
    </source>
</reference>
<protein>
    <submittedName>
        <fullName evidence="2">Protein involved in cellulose biosynthesis (CelD)</fullName>
    </submittedName>
</protein>
<dbReference type="EMBL" id="CP047045">
    <property type="protein sequence ID" value="QGZ94025.1"/>
    <property type="molecule type" value="Genomic_DNA"/>
</dbReference>
<dbReference type="RefSeq" id="WP_158764993.1">
    <property type="nucleotide sequence ID" value="NZ_CP047045.1"/>
</dbReference>
<name>A0A6I6MGY1_9CAUL</name>
<dbReference type="AlphaFoldDB" id="A0A6I6MGY1"/>
<evidence type="ECO:0000313" key="3">
    <source>
        <dbReference type="Proteomes" id="UP000431269"/>
    </source>
</evidence>
<keyword evidence="3" id="KW-1185">Reference proteome</keyword>
<feature type="domain" description="BioF2-like acetyltransferase" evidence="1">
    <location>
        <begin position="151"/>
        <end position="292"/>
    </location>
</feature>
<dbReference type="Proteomes" id="UP000431269">
    <property type="component" value="Chromosome"/>
</dbReference>
<proteinExistence type="predicted"/>
<sequence length="353" mass="38832">MRLETIHPKELGPEALAQWRALQHASATLQSPYLTPDWAQLVGATRDDARVCVIDDGAGFFAAQRLSRFTAMGAGAPISDYNAIVANADLRIDAGALCKALKVGRIDLTHVPQGPTPISAIGAEGSWIAETAGGRDLYEAALKQRRSEFVRQTDKKGRKFARDCGYIEFRASAPERAEFEQLLTWKNAQLKRSGQPDIWATPWVRRVLDATFEHRATSFNGVLFSLSIDQRLIAAAYCLRAGKVLHFWIVAHDSEYDSYSPGVQLARWAVGWAAENSIAEVDFGPGDYQYKRQLSTTQRMLSYGVVSGVSVSGAVRRTTQALRAGMERLPNPKLAALPGKAMRRLDLMRALAA</sequence>
<dbReference type="KEGG" id="tsv:DSM104635_00841"/>
<dbReference type="InterPro" id="IPR016181">
    <property type="entry name" value="Acyl_CoA_acyltransferase"/>
</dbReference>
<dbReference type="Pfam" id="PF13480">
    <property type="entry name" value="Acetyltransf_6"/>
    <property type="match status" value="1"/>
</dbReference>